<evidence type="ECO:0000256" key="2">
    <source>
        <dbReference type="SAM" id="SignalP"/>
    </source>
</evidence>
<dbReference type="EMBL" id="LSSM01006083">
    <property type="protein sequence ID" value="OMJ11410.1"/>
    <property type="molecule type" value="Genomic_DNA"/>
</dbReference>
<sequence>MHSLNILSFIFALVALVTCNAPIEQQCTQDCSISTDNGLPAIAIANADAENNYYQSVYSSQAPPKSNIGQVVVVVQTTIFVYPGDNAKTATTPANTDPSHTRNINFSSESIASNIGTISLLGINPANPDVNADNTAPVQYPTQTQPFDPSDQSSLQGTTLNQSSPLFTESNADFERSFDNSNTSSRSSSSGSSNRSSSSSSISSSAPSSSFNSSLLSTISAILFAAVATSLL</sequence>
<dbReference type="Proteomes" id="UP000187429">
    <property type="component" value="Unassembled WGS sequence"/>
</dbReference>
<comment type="caution">
    <text evidence="3">The sequence shown here is derived from an EMBL/GenBank/DDBJ whole genome shotgun (WGS) entry which is preliminary data.</text>
</comment>
<keyword evidence="5" id="KW-1185">Reference proteome</keyword>
<evidence type="ECO:0000313" key="5">
    <source>
        <dbReference type="Proteomes" id="UP000187429"/>
    </source>
</evidence>
<name>A0A1R1X9V0_9FUNG</name>
<proteinExistence type="predicted"/>
<feature type="chain" id="PRO_5015069005" description="Secreted protein" evidence="2">
    <location>
        <begin position="20"/>
        <end position="232"/>
    </location>
</feature>
<dbReference type="EMBL" id="LSSM01000229">
    <property type="protein sequence ID" value="OMJ29631.1"/>
    <property type="molecule type" value="Genomic_DNA"/>
</dbReference>
<accession>A0A1R1X9V0</accession>
<keyword evidence="2" id="KW-0732">Signal</keyword>
<dbReference type="OrthoDB" id="5733347at2759"/>
<evidence type="ECO:0000256" key="1">
    <source>
        <dbReference type="SAM" id="MobiDB-lite"/>
    </source>
</evidence>
<evidence type="ECO:0008006" key="6">
    <source>
        <dbReference type="Google" id="ProtNLM"/>
    </source>
</evidence>
<feature type="region of interest" description="Disordered" evidence="1">
    <location>
        <begin position="129"/>
        <end position="209"/>
    </location>
</feature>
<feature type="compositionally biased region" description="Polar residues" evidence="1">
    <location>
        <begin position="132"/>
        <end position="171"/>
    </location>
</feature>
<reference evidence="5" key="1">
    <citation type="submission" date="2017-01" db="EMBL/GenBank/DDBJ databases">
        <authorList>
            <person name="Wang Y."/>
            <person name="White M."/>
            <person name="Kvist S."/>
            <person name="Moncalvo J.-M."/>
        </authorList>
    </citation>
    <scope>NUCLEOTIDE SEQUENCE [LARGE SCALE GENOMIC DNA]</scope>
    <source>
        <strain evidence="5">ID-206-W2</strain>
    </source>
</reference>
<evidence type="ECO:0000313" key="4">
    <source>
        <dbReference type="EMBL" id="OMJ29631.1"/>
    </source>
</evidence>
<organism evidence="3 5">
    <name type="scientific">Smittium culicis</name>
    <dbReference type="NCBI Taxonomy" id="133412"/>
    <lineage>
        <taxon>Eukaryota</taxon>
        <taxon>Fungi</taxon>
        <taxon>Fungi incertae sedis</taxon>
        <taxon>Zoopagomycota</taxon>
        <taxon>Kickxellomycotina</taxon>
        <taxon>Harpellomycetes</taxon>
        <taxon>Harpellales</taxon>
        <taxon>Legeriomycetaceae</taxon>
        <taxon>Smittium</taxon>
    </lineage>
</organism>
<feature type="compositionally biased region" description="Low complexity" evidence="1">
    <location>
        <begin position="179"/>
        <end position="209"/>
    </location>
</feature>
<feature type="signal peptide" evidence="2">
    <location>
        <begin position="1"/>
        <end position="19"/>
    </location>
</feature>
<dbReference type="AlphaFoldDB" id="A0A1R1X9V0"/>
<gene>
    <name evidence="4" type="ORF">AYI69_g854</name>
    <name evidence="3" type="ORF">AYI69_g9842</name>
</gene>
<reference evidence="3" key="2">
    <citation type="submission" date="2017-01" db="EMBL/GenBank/DDBJ databases">
        <authorList>
            <person name="Mah S.A."/>
            <person name="Swanson W.J."/>
            <person name="Moy G.W."/>
            <person name="Vacquier V.D."/>
        </authorList>
    </citation>
    <scope>NUCLEOTIDE SEQUENCE [LARGE SCALE GENOMIC DNA]</scope>
    <source>
        <strain evidence="3">ID-206-W2</strain>
    </source>
</reference>
<evidence type="ECO:0000313" key="3">
    <source>
        <dbReference type="EMBL" id="OMJ11410.1"/>
    </source>
</evidence>
<protein>
    <recommendedName>
        <fullName evidence="6">Secreted protein</fullName>
    </recommendedName>
</protein>